<dbReference type="EMBL" id="JABSTU010000009">
    <property type="protein sequence ID" value="KAH8021758.1"/>
    <property type="molecule type" value="Genomic_DNA"/>
</dbReference>
<keyword evidence="3" id="KW-1133">Transmembrane helix</keyword>
<dbReference type="PANTHER" id="PTHR10340">
    <property type="entry name" value="SPHINGOMYELIN PHOSPHODIESTERASE"/>
    <property type="match status" value="1"/>
</dbReference>
<dbReference type="InterPro" id="IPR029052">
    <property type="entry name" value="Metallo-depent_PP-like"/>
</dbReference>
<dbReference type="Proteomes" id="UP000821866">
    <property type="component" value="Chromosome 7"/>
</dbReference>
<evidence type="ECO:0000256" key="1">
    <source>
        <dbReference type="ARBA" id="ARBA00022801"/>
    </source>
</evidence>
<sequence>MRTILDRWLLLDPRDPAEQLAFLVNELQESETKGQKVHIIGHIPPGQGDCLTVWSDNYNRIIERRSSMLWQSSGFIATSPGCREFRLTHGPPHSQERMWVLGLIFGYVFCFAIYRTELFLLRARPYVYQNSK</sequence>
<dbReference type="GO" id="GO:0005764">
    <property type="term" value="C:lysosome"/>
    <property type="evidence" value="ECO:0007669"/>
    <property type="project" value="TreeGrafter"/>
</dbReference>
<dbReference type="PANTHER" id="PTHR10340:SF34">
    <property type="entry name" value="SPHINGOMYELIN PHOSPHODIESTERASE"/>
    <property type="match status" value="1"/>
</dbReference>
<dbReference type="SUPFAM" id="SSF56300">
    <property type="entry name" value="Metallo-dependent phosphatases"/>
    <property type="match status" value="1"/>
</dbReference>
<protein>
    <submittedName>
        <fullName evidence="4">Uncharacterized protein</fullName>
    </submittedName>
</protein>
<gene>
    <name evidence="4" type="ORF">HPB51_016822</name>
</gene>
<accession>A0A9J6DIL4</accession>
<dbReference type="GO" id="GO:0016020">
    <property type="term" value="C:membrane"/>
    <property type="evidence" value="ECO:0007669"/>
    <property type="project" value="GOC"/>
</dbReference>
<dbReference type="GO" id="GO:0006685">
    <property type="term" value="P:sphingomyelin catabolic process"/>
    <property type="evidence" value="ECO:0007669"/>
    <property type="project" value="TreeGrafter"/>
</dbReference>
<dbReference type="VEuPathDB" id="VectorBase:LOC119173563"/>
<comment type="caution">
    <text evidence="4">The sequence shown here is derived from an EMBL/GenBank/DDBJ whole genome shotgun (WGS) entry which is preliminary data.</text>
</comment>
<organism evidence="4 5">
    <name type="scientific">Rhipicephalus microplus</name>
    <name type="common">Cattle tick</name>
    <name type="synonym">Boophilus microplus</name>
    <dbReference type="NCBI Taxonomy" id="6941"/>
    <lineage>
        <taxon>Eukaryota</taxon>
        <taxon>Metazoa</taxon>
        <taxon>Ecdysozoa</taxon>
        <taxon>Arthropoda</taxon>
        <taxon>Chelicerata</taxon>
        <taxon>Arachnida</taxon>
        <taxon>Acari</taxon>
        <taxon>Parasitiformes</taxon>
        <taxon>Ixodida</taxon>
        <taxon>Ixodoidea</taxon>
        <taxon>Ixodidae</taxon>
        <taxon>Rhipicephalinae</taxon>
        <taxon>Rhipicephalus</taxon>
        <taxon>Boophilus</taxon>
    </lineage>
</organism>
<dbReference type="GO" id="GO:0061750">
    <property type="term" value="F:acid sphingomyelin phosphodiesterase activity"/>
    <property type="evidence" value="ECO:0007669"/>
    <property type="project" value="TreeGrafter"/>
</dbReference>
<keyword evidence="2" id="KW-0325">Glycoprotein</keyword>
<evidence type="ECO:0000313" key="5">
    <source>
        <dbReference type="Proteomes" id="UP000821866"/>
    </source>
</evidence>
<evidence type="ECO:0000256" key="2">
    <source>
        <dbReference type="ARBA" id="ARBA00023180"/>
    </source>
</evidence>
<dbReference type="GO" id="GO:0046513">
    <property type="term" value="P:ceramide biosynthetic process"/>
    <property type="evidence" value="ECO:0007669"/>
    <property type="project" value="TreeGrafter"/>
</dbReference>
<reference evidence="4" key="1">
    <citation type="journal article" date="2020" name="Cell">
        <title>Large-Scale Comparative Analyses of Tick Genomes Elucidate Their Genetic Diversity and Vector Capacities.</title>
        <authorList>
            <consortium name="Tick Genome and Microbiome Consortium (TIGMIC)"/>
            <person name="Jia N."/>
            <person name="Wang J."/>
            <person name="Shi W."/>
            <person name="Du L."/>
            <person name="Sun Y."/>
            <person name="Zhan W."/>
            <person name="Jiang J.F."/>
            <person name="Wang Q."/>
            <person name="Zhang B."/>
            <person name="Ji P."/>
            <person name="Bell-Sakyi L."/>
            <person name="Cui X.M."/>
            <person name="Yuan T.T."/>
            <person name="Jiang B.G."/>
            <person name="Yang W.F."/>
            <person name="Lam T.T."/>
            <person name="Chang Q.C."/>
            <person name="Ding S.J."/>
            <person name="Wang X.J."/>
            <person name="Zhu J.G."/>
            <person name="Ruan X.D."/>
            <person name="Zhao L."/>
            <person name="Wei J.T."/>
            <person name="Ye R.Z."/>
            <person name="Que T.C."/>
            <person name="Du C.H."/>
            <person name="Zhou Y.H."/>
            <person name="Cheng J.X."/>
            <person name="Dai P.F."/>
            <person name="Guo W.B."/>
            <person name="Han X.H."/>
            <person name="Huang E.J."/>
            <person name="Li L.F."/>
            <person name="Wei W."/>
            <person name="Gao Y.C."/>
            <person name="Liu J.Z."/>
            <person name="Shao H.Z."/>
            <person name="Wang X."/>
            <person name="Wang C.C."/>
            <person name="Yang T.C."/>
            <person name="Huo Q.B."/>
            <person name="Li W."/>
            <person name="Chen H.Y."/>
            <person name="Chen S.E."/>
            <person name="Zhou L.G."/>
            <person name="Ni X.B."/>
            <person name="Tian J.H."/>
            <person name="Sheng Y."/>
            <person name="Liu T."/>
            <person name="Pan Y.S."/>
            <person name="Xia L.Y."/>
            <person name="Li J."/>
            <person name="Zhao F."/>
            <person name="Cao W.C."/>
        </authorList>
    </citation>
    <scope>NUCLEOTIDE SEQUENCE</scope>
    <source>
        <strain evidence="4">Rmic-2018</strain>
    </source>
</reference>
<keyword evidence="1" id="KW-0378">Hydrolase</keyword>
<name>A0A9J6DIL4_RHIMP</name>
<proteinExistence type="predicted"/>
<evidence type="ECO:0000313" key="4">
    <source>
        <dbReference type="EMBL" id="KAH8021758.1"/>
    </source>
</evidence>
<keyword evidence="3" id="KW-0472">Membrane</keyword>
<dbReference type="AlphaFoldDB" id="A0A9J6DIL4"/>
<reference evidence="4" key="2">
    <citation type="submission" date="2021-09" db="EMBL/GenBank/DDBJ databases">
        <authorList>
            <person name="Jia N."/>
            <person name="Wang J."/>
            <person name="Shi W."/>
            <person name="Du L."/>
            <person name="Sun Y."/>
            <person name="Zhan W."/>
            <person name="Jiang J."/>
            <person name="Wang Q."/>
            <person name="Zhang B."/>
            <person name="Ji P."/>
            <person name="Sakyi L.B."/>
            <person name="Cui X."/>
            <person name="Yuan T."/>
            <person name="Jiang B."/>
            <person name="Yang W."/>
            <person name="Lam T.T.-Y."/>
            <person name="Chang Q."/>
            <person name="Ding S."/>
            <person name="Wang X."/>
            <person name="Zhu J."/>
            <person name="Ruan X."/>
            <person name="Zhao L."/>
            <person name="Wei J."/>
            <person name="Que T."/>
            <person name="Du C."/>
            <person name="Cheng J."/>
            <person name="Dai P."/>
            <person name="Han X."/>
            <person name="Huang E."/>
            <person name="Gao Y."/>
            <person name="Liu J."/>
            <person name="Shao H."/>
            <person name="Ye R."/>
            <person name="Li L."/>
            <person name="Wei W."/>
            <person name="Wang X."/>
            <person name="Wang C."/>
            <person name="Huo Q."/>
            <person name="Li W."/>
            <person name="Guo W."/>
            <person name="Chen H."/>
            <person name="Chen S."/>
            <person name="Zhou L."/>
            <person name="Zhou L."/>
            <person name="Ni X."/>
            <person name="Tian J."/>
            <person name="Zhou Y."/>
            <person name="Sheng Y."/>
            <person name="Liu T."/>
            <person name="Pan Y."/>
            <person name="Xia L."/>
            <person name="Li J."/>
            <person name="Zhao F."/>
            <person name="Cao W."/>
        </authorList>
    </citation>
    <scope>NUCLEOTIDE SEQUENCE</scope>
    <source>
        <strain evidence="4">Rmic-2018</strain>
        <tissue evidence="4">Larvae</tissue>
    </source>
</reference>
<dbReference type="GO" id="GO:0005615">
    <property type="term" value="C:extracellular space"/>
    <property type="evidence" value="ECO:0007669"/>
    <property type="project" value="TreeGrafter"/>
</dbReference>
<feature type="transmembrane region" description="Helical" evidence="3">
    <location>
        <begin position="97"/>
        <end position="114"/>
    </location>
</feature>
<keyword evidence="5" id="KW-1185">Reference proteome</keyword>
<keyword evidence="3" id="KW-0812">Transmembrane</keyword>
<evidence type="ECO:0000256" key="3">
    <source>
        <dbReference type="SAM" id="Phobius"/>
    </source>
</evidence>